<dbReference type="RefSeq" id="WP_100180867.1">
    <property type="nucleotide sequence ID" value="NZ_LFJC01000003.1"/>
</dbReference>
<reference evidence="1 2" key="1">
    <citation type="submission" date="2015-06" db="EMBL/GenBank/DDBJ databases">
        <title>Comparative genome analysis of nirS-carrying Bradyrhizobium sp. strains.</title>
        <authorList>
            <person name="Ishii S."/>
            <person name="Jang J."/>
            <person name="Nishizawa T."/>
            <person name="Senoo K."/>
        </authorList>
    </citation>
    <scope>NUCLEOTIDE SEQUENCE [LARGE SCALE GENOMIC DNA]</scope>
    <source>
        <strain evidence="1 2">TSA1</strain>
    </source>
</reference>
<organism evidence="1 2">
    <name type="scientific">Bradyrhizobium nitroreducens</name>
    <dbReference type="NCBI Taxonomy" id="709803"/>
    <lineage>
        <taxon>Bacteria</taxon>
        <taxon>Pseudomonadati</taxon>
        <taxon>Pseudomonadota</taxon>
        <taxon>Alphaproteobacteria</taxon>
        <taxon>Hyphomicrobiales</taxon>
        <taxon>Nitrobacteraceae</taxon>
        <taxon>Bradyrhizobium</taxon>
    </lineage>
</organism>
<dbReference type="Proteomes" id="UP000228930">
    <property type="component" value="Unassembled WGS sequence"/>
</dbReference>
<evidence type="ECO:0000313" key="2">
    <source>
        <dbReference type="Proteomes" id="UP000228930"/>
    </source>
</evidence>
<comment type="caution">
    <text evidence="1">The sequence shown here is derived from an EMBL/GenBank/DDBJ whole genome shotgun (WGS) entry which is preliminary data.</text>
</comment>
<dbReference type="EMBL" id="LFJC01000003">
    <property type="protein sequence ID" value="PIT05758.1"/>
    <property type="molecule type" value="Genomic_DNA"/>
</dbReference>
<proteinExistence type="predicted"/>
<protein>
    <submittedName>
        <fullName evidence="1">Uncharacterized protein</fullName>
    </submittedName>
</protein>
<keyword evidence="2" id="KW-1185">Reference proteome</keyword>
<evidence type="ECO:0000313" key="1">
    <source>
        <dbReference type="EMBL" id="PIT05758.1"/>
    </source>
</evidence>
<sequence length="103" mass="10577">MLNLAGTPPLAAMAETDSRRLIAADLRALITRIESSMRLIDAAMMEADTLETGFACGDPAGSADIIVLDDVTPRYATASAALSACRAGLGHALQCLSESGNPA</sequence>
<accession>A0A2M6UMG2</accession>
<dbReference type="AlphaFoldDB" id="A0A2M6UMG2"/>
<gene>
    <name evidence="1" type="ORF">TSA1_37270</name>
</gene>
<name>A0A2M6UMG2_9BRAD</name>